<reference evidence="2 3" key="1">
    <citation type="submission" date="2020-08" db="EMBL/GenBank/DDBJ databases">
        <title>Sequencing the genomes of 1000 actinobacteria strains.</title>
        <authorList>
            <person name="Klenk H.-P."/>
        </authorList>
    </citation>
    <scope>NUCLEOTIDE SEQUENCE [LARGE SCALE GENOMIC DNA]</scope>
    <source>
        <strain evidence="2 3">DSM 45886</strain>
    </source>
</reference>
<gene>
    <name evidence="2" type="ORF">FHR38_005356</name>
</gene>
<dbReference type="GO" id="GO:0016787">
    <property type="term" value="F:hydrolase activity"/>
    <property type="evidence" value="ECO:0007669"/>
    <property type="project" value="UniProtKB-KW"/>
</dbReference>
<protein>
    <submittedName>
        <fullName evidence="2">Putative alpha/beta hydrolase</fullName>
    </submittedName>
</protein>
<accession>A0A7W7WSP3</accession>
<evidence type="ECO:0000313" key="3">
    <source>
        <dbReference type="Proteomes" id="UP000578819"/>
    </source>
</evidence>
<sequence length="283" mass="31189">MPVQKAGEISGTLWWPPDQPTAAVVIHPATATPERFYAAFATYLAENGLAVVTYDYRGTGKSGSPRSHRALRMRDWMDHDVPAVAAWTRQRFPRLPQLAIGHSVGGHALALGNGIEELTALALVASHAGETRTIPDPVERMRVRLVLNVVGPLLGTVLGYVPARRIGLGEDLPAAAMTEWGRWSRHRGYYFGDPSMRALERAATVTQPVLAIGLHDDPWAIPRQIDAITDHLVSARVERRTYSPADAGVPSIGHHGFFRRTVRDTLWPELLTWLQKQIANLAQ</sequence>
<dbReference type="InterPro" id="IPR017208">
    <property type="entry name" value="UCP037442_abhydr"/>
</dbReference>
<keyword evidence="2" id="KW-0378">Hydrolase</keyword>
<proteinExistence type="predicted"/>
<dbReference type="Gene3D" id="3.40.50.1820">
    <property type="entry name" value="alpha/beta hydrolase"/>
    <property type="match status" value="1"/>
</dbReference>
<evidence type="ECO:0000313" key="2">
    <source>
        <dbReference type="EMBL" id="MBB4961623.1"/>
    </source>
</evidence>
<evidence type="ECO:0000259" key="1">
    <source>
        <dbReference type="Pfam" id="PF12146"/>
    </source>
</evidence>
<dbReference type="InterPro" id="IPR029058">
    <property type="entry name" value="AB_hydrolase_fold"/>
</dbReference>
<dbReference type="AlphaFoldDB" id="A0A7W7WSP3"/>
<organism evidence="2 3">
    <name type="scientific">Micromonospora polyrhachis</name>
    <dbReference type="NCBI Taxonomy" id="1282883"/>
    <lineage>
        <taxon>Bacteria</taxon>
        <taxon>Bacillati</taxon>
        <taxon>Actinomycetota</taxon>
        <taxon>Actinomycetes</taxon>
        <taxon>Micromonosporales</taxon>
        <taxon>Micromonosporaceae</taxon>
        <taxon>Micromonospora</taxon>
    </lineage>
</organism>
<keyword evidence="3" id="KW-1185">Reference proteome</keyword>
<comment type="caution">
    <text evidence="2">The sequence shown here is derived from an EMBL/GenBank/DDBJ whole genome shotgun (WGS) entry which is preliminary data.</text>
</comment>
<dbReference type="PIRSF" id="PIRSF037442">
    <property type="entry name" value="UCP037442_abhydr"/>
    <property type="match status" value="1"/>
</dbReference>
<dbReference type="Pfam" id="PF12146">
    <property type="entry name" value="Hydrolase_4"/>
    <property type="match status" value="1"/>
</dbReference>
<feature type="domain" description="Serine aminopeptidase S33" evidence="1">
    <location>
        <begin position="19"/>
        <end position="242"/>
    </location>
</feature>
<name>A0A7W7WSP3_9ACTN</name>
<dbReference type="EMBL" id="JACHJW010000001">
    <property type="protein sequence ID" value="MBB4961623.1"/>
    <property type="molecule type" value="Genomic_DNA"/>
</dbReference>
<dbReference type="Proteomes" id="UP000578819">
    <property type="component" value="Unassembled WGS sequence"/>
</dbReference>
<dbReference type="InterPro" id="IPR022742">
    <property type="entry name" value="Hydrolase_4"/>
</dbReference>
<dbReference type="RefSeq" id="WP_312882418.1">
    <property type="nucleotide sequence ID" value="NZ_JACHJW010000001.1"/>
</dbReference>
<dbReference type="SUPFAM" id="SSF53474">
    <property type="entry name" value="alpha/beta-Hydrolases"/>
    <property type="match status" value="1"/>
</dbReference>